<feature type="chain" id="PRO_5046763168" evidence="1">
    <location>
        <begin position="27"/>
        <end position="307"/>
    </location>
</feature>
<dbReference type="PROSITE" id="PS51318">
    <property type="entry name" value="TAT"/>
    <property type="match status" value="1"/>
</dbReference>
<keyword evidence="3" id="KW-0378">Hydrolase</keyword>
<name>A0ABZ0LUM6_9ACTN</name>
<proteinExistence type="predicted"/>
<keyword evidence="4" id="KW-1185">Reference proteome</keyword>
<evidence type="ECO:0000313" key="3">
    <source>
        <dbReference type="EMBL" id="WOX23055.1"/>
    </source>
</evidence>
<dbReference type="RefSeq" id="WP_318104556.1">
    <property type="nucleotide sequence ID" value="NZ_CP137573.1"/>
</dbReference>
<evidence type="ECO:0000259" key="2">
    <source>
        <dbReference type="Pfam" id="PF06259"/>
    </source>
</evidence>
<dbReference type="Proteomes" id="UP001301731">
    <property type="component" value="Chromosome"/>
</dbReference>
<organism evidence="3 4">
    <name type="scientific">Streptomyces solicathayae</name>
    <dbReference type="NCBI Taxonomy" id="3081768"/>
    <lineage>
        <taxon>Bacteria</taxon>
        <taxon>Bacillati</taxon>
        <taxon>Actinomycetota</taxon>
        <taxon>Actinomycetes</taxon>
        <taxon>Kitasatosporales</taxon>
        <taxon>Streptomycetaceae</taxon>
        <taxon>Streptomyces</taxon>
    </lineage>
</organism>
<dbReference type="InterPro" id="IPR010427">
    <property type="entry name" value="DUF1023"/>
</dbReference>
<sequence length="307" mass="31723">MNTNRLRRTLLASLVVAAVAVPVSGAATRAGIPAPAAVVFDAGDTPQARYAANRVAVAEAARTAEAHGDRRRAGRLRALAAADRRLLAFDGHGTGRIVEVFGDLERARRIAVLVPGSDVNLDTYGGRFRRGAAALSAELGPDAAVVAWLGYDTPETVGPEVLTPGRADEAAPELRAFMGLLRSFNPDARMSALCHSYGSVVCGRAARGLDVTDLVLYGSPGTGADTAAGLGTAARVWVGRGADDWIARVPHVDVEVFGTKLGLGPDPSEPSFGARPFAAGDGGHGDYLEAGTVPLRSIARIVKGDVA</sequence>
<dbReference type="SUPFAM" id="SSF53474">
    <property type="entry name" value="alpha/beta-Hydrolases"/>
    <property type="match status" value="1"/>
</dbReference>
<evidence type="ECO:0000313" key="4">
    <source>
        <dbReference type="Proteomes" id="UP001301731"/>
    </source>
</evidence>
<dbReference type="Pfam" id="PF06259">
    <property type="entry name" value="Abhydrolase_8"/>
    <property type="match status" value="1"/>
</dbReference>
<dbReference type="InterPro" id="IPR029058">
    <property type="entry name" value="AB_hydrolase_fold"/>
</dbReference>
<keyword evidence="1" id="KW-0732">Signal</keyword>
<feature type="domain" description="DUF1023" evidence="2">
    <location>
        <begin position="90"/>
        <end position="253"/>
    </location>
</feature>
<protein>
    <submittedName>
        <fullName evidence="3">Alpha/beta hydrolase</fullName>
    </submittedName>
</protein>
<reference evidence="3 4" key="1">
    <citation type="submission" date="2023-10" db="EMBL/GenBank/DDBJ databases">
        <title>The genome sequence of Streptomyces sp. HUAS YS2.</title>
        <authorList>
            <person name="Mo P."/>
        </authorList>
    </citation>
    <scope>NUCLEOTIDE SEQUENCE [LARGE SCALE GENOMIC DNA]</scope>
    <source>
        <strain evidence="3 4">HUAS YS2</strain>
    </source>
</reference>
<accession>A0ABZ0LUM6</accession>
<gene>
    <name evidence="3" type="ORF">R2D22_17285</name>
</gene>
<dbReference type="EMBL" id="CP137573">
    <property type="protein sequence ID" value="WOX23055.1"/>
    <property type="molecule type" value="Genomic_DNA"/>
</dbReference>
<feature type="signal peptide" evidence="1">
    <location>
        <begin position="1"/>
        <end position="26"/>
    </location>
</feature>
<dbReference type="InterPro" id="IPR006311">
    <property type="entry name" value="TAT_signal"/>
</dbReference>
<dbReference type="GO" id="GO:0016787">
    <property type="term" value="F:hydrolase activity"/>
    <property type="evidence" value="ECO:0007669"/>
    <property type="project" value="UniProtKB-KW"/>
</dbReference>
<evidence type="ECO:0000256" key="1">
    <source>
        <dbReference type="SAM" id="SignalP"/>
    </source>
</evidence>